<protein>
    <submittedName>
        <fullName evidence="2">Uncharacterized protein</fullName>
    </submittedName>
</protein>
<reference evidence="2 3" key="1">
    <citation type="journal article" date="2016" name="Mol. Biol. Evol.">
        <title>Comparative Genomics of Early-Diverging Mushroom-Forming Fungi Provides Insights into the Origins of Lignocellulose Decay Capabilities.</title>
        <authorList>
            <person name="Nagy L.G."/>
            <person name="Riley R."/>
            <person name="Tritt A."/>
            <person name="Adam C."/>
            <person name="Daum C."/>
            <person name="Floudas D."/>
            <person name="Sun H."/>
            <person name="Yadav J.S."/>
            <person name="Pangilinan J."/>
            <person name="Larsson K.H."/>
            <person name="Matsuura K."/>
            <person name="Barry K."/>
            <person name="Labutti K."/>
            <person name="Kuo R."/>
            <person name="Ohm R.A."/>
            <person name="Bhattacharya S.S."/>
            <person name="Shirouzu T."/>
            <person name="Yoshinaga Y."/>
            <person name="Martin F.M."/>
            <person name="Grigoriev I.V."/>
            <person name="Hibbett D.S."/>
        </authorList>
    </citation>
    <scope>NUCLEOTIDE SEQUENCE [LARGE SCALE GENOMIC DNA]</scope>
    <source>
        <strain evidence="2 3">TUFC12733</strain>
    </source>
</reference>
<evidence type="ECO:0000256" key="1">
    <source>
        <dbReference type="SAM" id="MobiDB-lite"/>
    </source>
</evidence>
<dbReference type="Proteomes" id="UP000076738">
    <property type="component" value="Unassembled WGS sequence"/>
</dbReference>
<proteinExistence type="predicted"/>
<evidence type="ECO:0000313" key="2">
    <source>
        <dbReference type="EMBL" id="KZP00075.1"/>
    </source>
</evidence>
<evidence type="ECO:0000313" key="3">
    <source>
        <dbReference type="Proteomes" id="UP000076738"/>
    </source>
</evidence>
<keyword evidence="3" id="KW-1185">Reference proteome</keyword>
<accession>A0A167QMQ4</accession>
<dbReference type="EMBL" id="KV417270">
    <property type="protein sequence ID" value="KZP00075.1"/>
    <property type="molecule type" value="Genomic_DNA"/>
</dbReference>
<gene>
    <name evidence="2" type="ORF">CALVIDRAFT_560682</name>
</gene>
<organism evidence="2 3">
    <name type="scientific">Calocera viscosa (strain TUFC12733)</name>
    <dbReference type="NCBI Taxonomy" id="1330018"/>
    <lineage>
        <taxon>Eukaryota</taxon>
        <taxon>Fungi</taxon>
        <taxon>Dikarya</taxon>
        <taxon>Basidiomycota</taxon>
        <taxon>Agaricomycotina</taxon>
        <taxon>Dacrymycetes</taxon>
        <taxon>Dacrymycetales</taxon>
        <taxon>Dacrymycetaceae</taxon>
        <taxon>Calocera</taxon>
    </lineage>
</organism>
<dbReference type="AlphaFoldDB" id="A0A167QMQ4"/>
<feature type="compositionally biased region" description="Low complexity" evidence="1">
    <location>
        <begin position="153"/>
        <end position="164"/>
    </location>
</feature>
<name>A0A167QMQ4_CALVF</name>
<sequence>MLGFDGTSSLIARREVFGPYALSQSFSAYDQRLAHKSLHLLLTLLQLVHQHRNNVHQHLTIMLTTASSVFRWANAPFGFAWKGIKFAWAVSSLGGVVGIARGAIELLELTNLLLAAVEKIVDRLLVLKKKIAQLRAAKEEKKKGGEGAGVGEEQGMAVAGDKAV</sequence>
<feature type="region of interest" description="Disordered" evidence="1">
    <location>
        <begin position="142"/>
        <end position="164"/>
    </location>
</feature>